<dbReference type="EC" id="1.20.4.1" evidence="4"/>
<gene>
    <name evidence="4" type="primary">arsC</name>
    <name evidence="4" type="ORF">DR980_09760</name>
</gene>
<dbReference type="Pfam" id="PF03960">
    <property type="entry name" value="ArsC"/>
    <property type="match status" value="1"/>
</dbReference>
<evidence type="ECO:0000256" key="1">
    <source>
        <dbReference type="ARBA" id="ARBA00007198"/>
    </source>
</evidence>
<dbReference type="Proteomes" id="UP000253676">
    <property type="component" value="Unassembled WGS sequence"/>
</dbReference>
<dbReference type="InterPro" id="IPR006660">
    <property type="entry name" value="Arsenate_reductase-like"/>
</dbReference>
<evidence type="ECO:0000256" key="2">
    <source>
        <dbReference type="ARBA" id="ARBA00023002"/>
    </source>
</evidence>
<accession>A0A366B1P7</accession>
<organism evidence="4 5">
    <name type="scientific">Flavobacterium psychrolimnae</name>
    <dbReference type="NCBI Taxonomy" id="249351"/>
    <lineage>
        <taxon>Bacteria</taxon>
        <taxon>Pseudomonadati</taxon>
        <taxon>Bacteroidota</taxon>
        <taxon>Flavobacteriia</taxon>
        <taxon>Flavobacteriales</taxon>
        <taxon>Flavobacteriaceae</taxon>
        <taxon>Flavobacterium</taxon>
    </lineage>
</organism>
<dbReference type="AlphaFoldDB" id="A0A366B1P7"/>
<evidence type="ECO:0000313" key="4">
    <source>
        <dbReference type="EMBL" id="RBN50077.1"/>
    </source>
</evidence>
<dbReference type="InterPro" id="IPR006659">
    <property type="entry name" value="Arsenate_reductase"/>
</dbReference>
<dbReference type="EMBL" id="QNUX01000008">
    <property type="protein sequence ID" value="RBN50077.1"/>
    <property type="molecule type" value="Genomic_DNA"/>
</dbReference>
<dbReference type="PROSITE" id="PS51353">
    <property type="entry name" value="ARSC"/>
    <property type="match status" value="1"/>
</dbReference>
<dbReference type="RefSeq" id="WP_113635554.1">
    <property type="nucleotide sequence ID" value="NZ_QNUX01000008.1"/>
</dbReference>
<name>A0A366B1P7_9FLAO</name>
<dbReference type="OrthoDB" id="9808142at2"/>
<dbReference type="InterPro" id="IPR036249">
    <property type="entry name" value="Thioredoxin-like_sf"/>
</dbReference>
<evidence type="ECO:0000313" key="5">
    <source>
        <dbReference type="Proteomes" id="UP000253676"/>
    </source>
</evidence>
<evidence type="ECO:0000256" key="3">
    <source>
        <dbReference type="PROSITE-ProRule" id="PRU01282"/>
    </source>
</evidence>
<dbReference type="PANTHER" id="PTHR30041">
    <property type="entry name" value="ARSENATE REDUCTASE"/>
    <property type="match status" value="1"/>
</dbReference>
<dbReference type="GO" id="GO:0008794">
    <property type="term" value="F:arsenate reductase (glutaredoxin) activity"/>
    <property type="evidence" value="ECO:0007669"/>
    <property type="project" value="UniProtKB-EC"/>
</dbReference>
<comment type="caution">
    <text evidence="4">The sequence shown here is derived from an EMBL/GenBank/DDBJ whole genome shotgun (WGS) entry which is preliminary data.</text>
</comment>
<sequence>MIQIYHNSRCGKSRNCLAFVENSKKEFEVINYLINPPSFEELSDIIEKLNIKPIELVRQKEKIWIENFKDQKMNDEQIIQAMISNPILIERPIVIVGNKAIIGRDLERVSEFIS</sequence>
<dbReference type="SUPFAM" id="SSF52833">
    <property type="entry name" value="Thioredoxin-like"/>
    <property type="match status" value="1"/>
</dbReference>
<protein>
    <submittedName>
        <fullName evidence="4">Arsenate reductase (Glutaredoxin)</fullName>
        <ecNumber evidence="4">1.20.4.1</ecNumber>
    </submittedName>
</protein>
<dbReference type="CDD" id="cd03034">
    <property type="entry name" value="ArsC_ArsC"/>
    <property type="match status" value="1"/>
</dbReference>
<dbReference type="Gene3D" id="3.40.30.10">
    <property type="entry name" value="Glutaredoxin"/>
    <property type="match status" value="1"/>
</dbReference>
<dbReference type="PANTHER" id="PTHR30041:SF4">
    <property type="entry name" value="ARSENATE REDUCTASE"/>
    <property type="match status" value="1"/>
</dbReference>
<proteinExistence type="inferred from homology"/>
<dbReference type="NCBIfam" id="TIGR00014">
    <property type="entry name" value="arsC"/>
    <property type="match status" value="1"/>
</dbReference>
<keyword evidence="5" id="KW-1185">Reference proteome</keyword>
<keyword evidence="2 4" id="KW-0560">Oxidoreductase</keyword>
<comment type="similarity">
    <text evidence="1 3">Belongs to the ArsC family.</text>
</comment>
<reference evidence="4 5" key="1">
    <citation type="submission" date="2018-07" db="EMBL/GenBank/DDBJ databases">
        <title>Complete genome sequence of Flavobacterium psychrolimnae LMG 22018.</title>
        <authorList>
            <person name="Kim D.-U."/>
        </authorList>
    </citation>
    <scope>NUCLEOTIDE SEQUENCE [LARGE SCALE GENOMIC DNA]</scope>
    <source>
        <strain evidence="4 5">LMG 22018</strain>
    </source>
</reference>